<accession>A0ABD1Z5D5</accession>
<dbReference type="Proteomes" id="UP001605036">
    <property type="component" value="Unassembled WGS sequence"/>
</dbReference>
<evidence type="ECO:0000256" key="4">
    <source>
        <dbReference type="ARBA" id="ARBA00022989"/>
    </source>
</evidence>
<comment type="subcellular location">
    <subcellularLocation>
        <location evidence="1">Membrane</location>
        <topology evidence="1">Multi-pass membrane protein</topology>
    </subcellularLocation>
</comment>
<comment type="caution">
    <text evidence="10">The sequence shown here is derived from an EMBL/GenBank/DDBJ whole genome shotgun (WGS) entry which is preliminary data.</text>
</comment>
<comment type="similarity">
    <text evidence="2">Belongs to the fatty acid desaturase CarF family.</text>
</comment>
<keyword evidence="11" id="KW-1185">Reference proteome</keyword>
<dbReference type="InterPro" id="IPR019547">
    <property type="entry name" value="Lipid_desat"/>
</dbReference>
<dbReference type="GO" id="GO:0016020">
    <property type="term" value="C:membrane"/>
    <property type="evidence" value="ECO:0007669"/>
    <property type="project" value="UniProtKB-SubCell"/>
</dbReference>
<name>A0ABD1Z5D5_9MARC</name>
<evidence type="ECO:0000256" key="8">
    <source>
        <dbReference type="SAM" id="MobiDB-lite"/>
    </source>
</evidence>
<proteinExistence type="inferred from homology"/>
<dbReference type="AlphaFoldDB" id="A0ABD1Z5D5"/>
<protein>
    <recommendedName>
        <fullName evidence="9">Lipid desaturase domain-containing protein</fullName>
    </recommendedName>
</protein>
<evidence type="ECO:0000256" key="2">
    <source>
        <dbReference type="ARBA" id="ARBA00007620"/>
    </source>
</evidence>
<evidence type="ECO:0000313" key="11">
    <source>
        <dbReference type="Proteomes" id="UP001605036"/>
    </source>
</evidence>
<comment type="similarity">
    <text evidence="7">Belongs to the mitochondrial carrier (TC 2.A.29) family.</text>
</comment>
<organism evidence="10 11">
    <name type="scientific">Riccia fluitans</name>
    <dbReference type="NCBI Taxonomy" id="41844"/>
    <lineage>
        <taxon>Eukaryota</taxon>
        <taxon>Viridiplantae</taxon>
        <taxon>Streptophyta</taxon>
        <taxon>Embryophyta</taxon>
        <taxon>Marchantiophyta</taxon>
        <taxon>Marchantiopsida</taxon>
        <taxon>Marchantiidae</taxon>
        <taxon>Marchantiales</taxon>
        <taxon>Ricciaceae</taxon>
        <taxon>Riccia</taxon>
    </lineage>
</organism>
<sequence>MRDAITRILAAEGLAGLYEGTLPSVVKAAPAAAISFVVYEAVLLEPPSQQVQESEETSAGPGLSSLFPSQQLNLERKISSLPSELEIVLNDTKLESTPEHRFWVGVGPAAVLGMVTKAVTAAHSPEDMILIVTSMFAGYLLVDLGPGIYHWGVDNYGNARTPIVGSQIDAFQGHHKRPRIITKSNSPTTFTPSIGPWPSP</sequence>
<keyword evidence="5 6" id="KW-0472">Membrane</keyword>
<evidence type="ECO:0000256" key="7">
    <source>
        <dbReference type="RuleBase" id="RU000488"/>
    </source>
</evidence>
<dbReference type="Pfam" id="PF00153">
    <property type="entry name" value="Mito_carr"/>
    <property type="match status" value="1"/>
</dbReference>
<gene>
    <name evidence="10" type="ORF">R1flu_009139</name>
</gene>
<keyword evidence="4" id="KW-1133">Transmembrane helix</keyword>
<dbReference type="Gene3D" id="1.50.40.10">
    <property type="entry name" value="Mitochondrial carrier domain"/>
    <property type="match status" value="1"/>
</dbReference>
<dbReference type="EMBL" id="JBHFFA010000002">
    <property type="protein sequence ID" value="KAL2641552.1"/>
    <property type="molecule type" value="Genomic_DNA"/>
</dbReference>
<keyword evidence="7" id="KW-0813">Transport</keyword>
<evidence type="ECO:0000256" key="1">
    <source>
        <dbReference type="ARBA" id="ARBA00004141"/>
    </source>
</evidence>
<feature type="domain" description="Lipid desaturase" evidence="9">
    <location>
        <begin position="139"/>
        <end position="185"/>
    </location>
</feature>
<evidence type="ECO:0000313" key="10">
    <source>
        <dbReference type="EMBL" id="KAL2641552.1"/>
    </source>
</evidence>
<keyword evidence="3 6" id="KW-0812">Transmembrane</keyword>
<feature type="compositionally biased region" description="Polar residues" evidence="8">
    <location>
        <begin position="182"/>
        <end position="192"/>
    </location>
</feature>
<evidence type="ECO:0000259" key="9">
    <source>
        <dbReference type="Pfam" id="PF10520"/>
    </source>
</evidence>
<reference evidence="10 11" key="1">
    <citation type="submission" date="2024-09" db="EMBL/GenBank/DDBJ databases">
        <title>Chromosome-scale assembly of Riccia fluitans.</title>
        <authorList>
            <person name="Paukszto L."/>
            <person name="Sawicki J."/>
            <person name="Karawczyk K."/>
            <person name="Piernik-Szablinska J."/>
            <person name="Szczecinska M."/>
            <person name="Mazdziarz M."/>
        </authorList>
    </citation>
    <scope>NUCLEOTIDE SEQUENCE [LARGE SCALE GENOMIC DNA]</scope>
    <source>
        <strain evidence="10">Rf_01</strain>
        <tissue evidence="10">Aerial parts of the thallus</tissue>
    </source>
</reference>
<dbReference type="SUPFAM" id="SSF103506">
    <property type="entry name" value="Mitochondrial carrier"/>
    <property type="match status" value="1"/>
</dbReference>
<feature type="repeat" description="Solcar" evidence="6">
    <location>
        <begin position="1"/>
        <end position="45"/>
    </location>
</feature>
<dbReference type="InterPro" id="IPR052864">
    <property type="entry name" value="Chloroplast_FAD_CarF"/>
</dbReference>
<dbReference type="PROSITE" id="PS50920">
    <property type="entry name" value="SOLCAR"/>
    <property type="match status" value="1"/>
</dbReference>
<feature type="region of interest" description="Disordered" evidence="8">
    <location>
        <begin position="181"/>
        <end position="200"/>
    </location>
</feature>
<evidence type="ECO:0000256" key="6">
    <source>
        <dbReference type="PROSITE-ProRule" id="PRU00282"/>
    </source>
</evidence>
<evidence type="ECO:0000256" key="3">
    <source>
        <dbReference type="ARBA" id="ARBA00022692"/>
    </source>
</evidence>
<evidence type="ECO:0000256" key="5">
    <source>
        <dbReference type="ARBA" id="ARBA00023136"/>
    </source>
</evidence>
<dbReference type="InterPro" id="IPR023395">
    <property type="entry name" value="MCP_dom_sf"/>
</dbReference>
<dbReference type="InterPro" id="IPR018108">
    <property type="entry name" value="MCP_transmembrane"/>
</dbReference>
<dbReference type="Pfam" id="PF10520">
    <property type="entry name" value="Lipid_desat"/>
    <property type="match status" value="1"/>
</dbReference>
<dbReference type="PANTHER" id="PTHR48140">
    <property type="entry name" value="FATTY ACID DESATURASE 4, CHLOROPLASTIC-RELATED"/>
    <property type="match status" value="1"/>
</dbReference>
<dbReference type="PANTHER" id="PTHR48140:SF1">
    <property type="entry name" value="FATTY ACID DESATURASE 4, CHLOROPLASTIC-RELATED"/>
    <property type="match status" value="1"/>
</dbReference>